<dbReference type="Pfam" id="PF06441">
    <property type="entry name" value="EHN"/>
    <property type="match status" value="1"/>
</dbReference>
<dbReference type="PANTHER" id="PTHR21661">
    <property type="entry name" value="EPOXIDE HYDROLASE 1-RELATED"/>
    <property type="match status" value="1"/>
</dbReference>
<comment type="similarity">
    <text evidence="1">Belongs to the peptidase S33 family.</text>
</comment>
<dbReference type="InterPro" id="IPR029058">
    <property type="entry name" value="AB_hydrolase_fold"/>
</dbReference>
<dbReference type="EMBL" id="CAFBLP010000008">
    <property type="protein sequence ID" value="CAB4864755.1"/>
    <property type="molecule type" value="Genomic_DNA"/>
</dbReference>
<dbReference type="SUPFAM" id="SSF53474">
    <property type="entry name" value="alpha/beta-Hydrolases"/>
    <property type="match status" value="1"/>
</dbReference>
<dbReference type="InterPro" id="IPR016292">
    <property type="entry name" value="Epoxide_hydrolase"/>
</dbReference>
<evidence type="ECO:0000313" key="5">
    <source>
        <dbReference type="EMBL" id="CAB4864755.1"/>
    </source>
</evidence>
<dbReference type="PANTHER" id="PTHR21661:SF35">
    <property type="entry name" value="EPOXIDE HYDROLASE"/>
    <property type="match status" value="1"/>
</dbReference>
<evidence type="ECO:0000259" key="4">
    <source>
        <dbReference type="Pfam" id="PF06441"/>
    </source>
</evidence>
<dbReference type="InterPro" id="IPR000639">
    <property type="entry name" value="Epox_hydrolase-like"/>
</dbReference>
<evidence type="ECO:0000256" key="1">
    <source>
        <dbReference type="ARBA" id="ARBA00010088"/>
    </source>
</evidence>
<keyword evidence="2" id="KW-0058">Aromatic hydrocarbons catabolism</keyword>
<dbReference type="AlphaFoldDB" id="A0A6J7D718"/>
<dbReference type="InterPro" id="IPR010497">
    <property type="entry name" value="Epoxide_hydro_N"/>
</dbReference>
<evidence type="ECO:0000256" key="2">
    <source>
        <dbReference type="ARBA" id="ARBA00022797"/>
    </source>
</evidence>
<reference evidence="5" key="1">
    <citation type="submission" date="2020-05" db="EMBL/GenBank/DDBJ databases">
        <authorList>
            <person name="Chiriac C."/>
            <person name="Salcher M."/>
            <person name="Ghai R."/>
            <person name="Kavagutti S V."/>
        </authorList>
    </citation>
    <scope>NUCLEOTIDE SEQUENCE</scope>
</reference>
<keyword evidence="3" id="KW-0378">Hydrolase</keyword>
<feature type="domain" description="Epoxide hydrolase N-terminal" evidence="4">
    <location>
        <begin position="16"/>
        <end position="120"/>
    </location>
</feature>
<dbReference type="PRINTS" id="PR00412">
    <property type="entry name" value="EPOXHYDRLASE"/>
</dbReference>
<accession>A0A6J7D718</accession>
<dbReference type="GO" id="GO:0097176">
    <property type="term" value="P:epoxide metabolic process"/>
    <property type="evidence" value="ECO:0007669"/>
    <property type="project" value="TreeGrafter"/>
</dbReference>
<protein>
    <submittedName>
        <fullName evidence="5">Unannotated protein</fullName>
    </submittedName>
</protein>
<evidence type="ECO:0000256" key="3">
    <source>
        <dbReference type="ARBA" id="ARBA00022801"/>
    </source>
</evidence>
<sequence>MQVPRIGNNTCMSADVTPFTINTPQAALDDLRARLANTRWPDEIPGNDWRYGTDLAYLRDLCESWKTFDWRAVEARFNAWPQLVTTIDNQRVHAIHAPSPEPDALPLIITHGWPGSVAEFLDVIEPLRDPRSHGGDPADAFHIVAPSIPGYGFSGPTSELGWDVRRVAEAWKVLMARLGYQRYGAQGGDWGSMISSQLAVVDAEHMAGLHVNMVLGIPGAEPLNETEQADMASTGAFMENGTAYQQIQGKNPQTLGYGLSDSPAGLAGWIIEKFHHWSHHPDGNLETAVTRDQLLANLTIYWITETINSSTRLYFESQKSGRFPPFDRVEVPTGCAVFPGEIIRMPEGWARNLYNVTRYTRFDRGGHFAAMEEPDLFVDDVRAFFRTVR</sequence>
<proteinExistence type="inferred from homology"/>
<dbReference type="GO" id="GO:0004301">
    <property type="term" value="F:epoxide hydrolase activity"/>
    <property type="evidence" value="ECO:0007669"/>
    <property type="project" value="TreeGrafter"/>
</dbReference>
<gene>
    <name evidence="5" type="ORF">UFOPK3376_00472</name>
</gene>
<dbReference type="PIRSF" id="PIRSF001112">
    <property type="entry name" value="Epoxide_hydrolase"/>
    <property type="match status" value="1"/>
</dbReference>
<name>A0A6J7D718_9ZZZZ</name>
<dbReference type="Gene3D" id="3.40.50.1820">
    <property type="entry name" value="alpha/beta hydrolase"/>
    <property type="match status" value="1"/>
</dbReference>
<organism evidence="5">
    <name type="scientific">freshwater metagenome</name>
    <dbReference type="NCBI Taxonomy" id="449393"/>
    <lineage>
        <taxon>unclassified sequences</taxon>
        <taxon>metagenomes</taxon>
        <taxon>ecological metagenomes</taxon>
    </lineage>
</organism>